<dbReference type="EMBL" id="DUMN01000418">
    <property type="protein sequence ID" value="HHV68927.1"/>
    <property type="molecule type" value="Genomic_DNA"/>
</dbReference>
<dbReference type="AlphaFoldDB" id="A0A7V6PDD5"/>
<gene>
    <name evidence="2" type="ORF">GXX48_14945</name>
</gene>
<organism evidence="2 3">
    <name type="scientific">Brucella intermedia</name>
    <dbReference type="NCBI Taxonomy" id="94625"/>
    <lineage>
        <taxon>Bacteria</taxon>
        <taxon>Pseudomonadati</taxon>
        <taxon>Pseudomonadota</taxon>
        <taxon>Alphaproteobacteria</taxon>
        <taxon>Hyphomicrobiales</taxon>
        <taxon>Brucellaceae</taxon>
        <taxon>Brucella/Ochrobactrum group</taxon>
        <taxon>Brucella</taxon>
    </lineage>
</organism>
<feature type="region of interest" description="Disordered" evidence="1">
    <location>
        <begin position="52"/>
        <end position="78"/>
    </location>
</feature>
<protein>
    <submittedName>
        <fullName evidence="2">Uncharacterized protein</fullName>
    </submittedName>
</protein>
<proteinExistence type="predicted"/>
<sequence>MPLPLRLKLCCYCCLGLVIQVGVHVREYLLSDHLGVVHVSSQHSGKVKALEAKNSLPRGVSEDDGAAHQYRPSRSSSPVMWRKLSDVHLNDAAKYR</sequence>
<evidence type="ECO:0000256" key="1">
    <source>
        <dbReference type="SAM" id="MobiDB-lite"/>
    </source>
</evidence>
<reference evidence="2 3" key="1">
    <citation type="journal article" date="2020" name="Biotechnol. Biofuels">
        <title>New insights from the biogas microbiome by comprehensive genome-resolved metagenomics of nearly 1600 species originating from multiple anaerobic digesters.</title>
        <authorList>
            <person name="Campanaro S."/>
            <person name="Treu L."/>
            <person name="Rodriguez-R L.M."/>
            <person name="Kovalovszki A."/>
            <person name="Ziels R.M."/>
            <person name="Maus I."/>
            <person name="Zhu X."/>
            <person name="Kougias P.G."/>
            <person name="Basile A."/>
            <person name="Luo G."/>
            <person name="Schluter A."/>
            <person name="Konstantinidis K.T."/>
            <person name="Angelidaki I."/>
        </authorList>
    </citation>
    <scope>NUCLEOTIDE SEQUENCE [LARGE SCALE GENOMIC DNA]</scope>
    <source>
        <strain evidence="2">AS04akNAM_66</strain>
    </source>
</reference>
<evidence type="ECO:0000313" key="2">
    <source>
        <dbReference type="EMBL" id="HHV68927.1"/>
    </source>
</evidence>
<comment type="caution">
    <text evidence="2">The sequence shown here is derived from an EMBL/GenBank/DDBJ whole genome shotgun (WGS) entry which is preliminary data.</text>
</comment>
<dbReference type="Proteomes" id="UP000551563">
    <property type="component" value="Unassembled WGS sequence"/>
</dbReference>
<accession>A0A7V6PDD5</accession>
<name>A0A7V6PDD5_9HYPH</name>
<evidence type="ECO:0000313" key="3">
    <source>
        <dbReference type="Proteomes" id="UP000551563"/>
    </source>
</evidence>